<accession>A0A8C9R2C4</accession>
<dbReference type="GeneTree" id="ENSGT00950000183199"/>
<sequence>MQTRSKKKVEYNHSKTVGLASDATAGACQNCTVLRESINEYVAALLSLKQKIIDTDHLLTEYQEKCDELQRSQTETSKLHQQLDELLEKMVPLEKQNKDYESLRFELEEKKSTLEKYEKAAVEVDSLREENSKAKALSMKLENQLQQLEETVLKQRNENGQLKREKEALEEELEKAKSFQKVNHQAGCEIERFKEENARIQAQKKSLENQFELLKESSIRHILEIQQLKLDKQALEGKLHKTQRTLEKLLKETQKETRNSATQTNAPKEPKIDKAKVRLLLEELWKCVEPQTANGSLFSDDSGHSNFGLPVVPNSPLKRQNSQALPNRTSSASFYCESLKAPRTPLVCPGPQETAVVPKAAEESKRLLRKRKRSRNSDEHLNASGLKEDIMELDTHEKQDIHHAKPTSCGIQEHSETSDASMEEIFAFFRPLPPLLAPLSSACPPTKEAVFGVISDSSDEDDEVKPECINGKKMAASLKKPNGELCLPHQEDLPSTKPEFRCSVELNGQSIQQTADGVAESKLTVSFDVPLQMSHCTPLESVCERHTVPLTVKLKDDPLKSAIERPVVTAMPDGSYSSTTVSESLSCEVELDLPEPVKFETPLPNREDVAEKTLQHDKMDAEDSPIEDALDITPNVHQDIQSTSANVSEMELQKASDTKGILRENRNNLEVCEDVEIEVQSPADRSNVTINSLSNGFIHSECNETEVQKPSDILNNLMKENSIGALNNPSEKCETKATGLNGCAIFSSEHLEEKAGTVKDLQHNSSMQNSAKGNGMSNTVVHFSNEIGGVEELSDTVDDDLILNIQAPIITIPKGELSDSVTSHDKSVPENYRDENNVALKESNKPNEQQTNISSAGETESSREIFPSMGEETECMLNDVKDATASVDPVMEDNISSCLDNLATHKESSDEQESFELQRKVRRNCQRTSSQASSGNIDALSTLQDAAQKCVAPEVVQDLASMHSLNEDSDHSSSSERTQANLGVQLSPTSKRSETEEGKKVLRDSLETMVQESVPGSLSFENVTNGSESSSEELSLDHQNILEQKKAALRSPLTSPNLESFSVPISIIMIDSNEKTDKSQSENEMSSDDCAKVNKQVVGENGTVLPVDSAPAETCRDSTQEHSRQPSDNVSERLEVIRSEELSPKSPLSDGADISPSTKSPGVIKKVRSEMGPPLPPLLLPLTVTPKKPQVLGSPSRIIPGKLSFLSPSSETASAEEKSPLTDRSDGKSQSSRSLSPSELKHERIISSPLQFCSATPKHAVPVPGRFPASALSSSPNGTQENSVRILDTMYPELSARARTLNILRGNVNLSRSAPENSVTAQVPVSQITGFKSINSSSTAFTKTGKSLESENGITKDSVEHPKISEIGSSVTTQEVGKKTGVNVLLPSSAKRLRLDSCSPVPSNAALHIRPLSASAEMGPIQSHFPQDSLQTQNTQSGIKQQLNSTVTKTSEIILNALTKVLSSCFDLLPVIKSHVSIGRISKLPVLRDEEKDVIAEFCTENKSLADDFLCAILTKLKMEKNSLSGEQLQALCRVYTGLCRQRGDWERPHLLAYSILKEDFPNSAKLILFMVTTWYNILPQRGVVFNAMHSVIRQKADGEVLQYLTAYLGWETNSPCKIQKMIAKTLVALKMGTNMKFQHHDRHGDDLSPNAWEYIFAIDLLCTEKRWAWTYDNIISKELWPIMNKWVSEAKHKHGSVHDITVATVLRLIGRLGQLGLKEKSAASVKNVAKIINMFGRKGNAEGVPWAVQLAAVYTIYDLSPSDPKDALEALAAWRADATQPVPPAVTSCITQIGSVCRLVKT</sequence>
<protein>
    <recommendedName>
        <fullName evidence="3">Little elongation complex subunit 1 C-terminal domain-containing protein</fullName>
    </recommendedName>
</protein>
<dbReference type="InterPro" id="IPR057881">
    <property type="entry name" value="ICE1_C"/>
</dbReference>
<dbReference type="RefSeq" id="XP_018618628.1">
    <property type="nucleotide sequence ID" value="XM_018763112.2"/>
</dbReference>
<feature type="compositionally biased region" description="Polar residues" evidence="2">
    <location>
        <begin position="977"/>
        <end position="990"/>
    </location>
</feature>
<feature type="compositionally biased region" description="Polar residues" evidence="2">
    <location>
        <begin position="846"/>
        <end position="859"/>
    </location>
</feature>
<evidence type="ECO:0000313" key="5">
    <source>
        <dbReference type="Proteomes" id="UP000694397"/>
    </source>
</evidence>
<reference evidence="4" key="2">
    <citation type="submission" date="2025-08" db="UniProtKB">
        <authorList>
            <consortium name="Ensembl"/>
        </authorList>
    </citation>
    <scope>IDENTIFICATION</scope>
</reference>
<evidence type="ECO:0000313" key="4">
    <source>
        <dbReference type="Ensembl" id="ENSSFOP00015005368.1"/>
    </source>
</evidence>
<feature type="region of interest" description="Disordered" evidence="2">
    <location>
        <begin position="839"/>
        <end position="863"/>
    </location>
</feature>
<dbReference type="Proteomes" id="UP000694397">
    <property type="component" value="Chromosome 18"/>
</dbReference>
<gene>
    <name evidence="4" type="primary">ice1</name>
</gene>
<feature type="region of interest" description="Disordered" evidence="2">
    <location>
        <begin position="1013"/>
        <end position="1036"/>
    </location>
</feature>
<dbReference type="PANTHER" id="PTHR11852:SF4">
    <property type="entry name" value="LITTLE ELONGATION COMPLEX SUBUNIT 1"/>
    <property type="match status" value="1"/>
</dbReference>
<feature type="coiled-coil region" evidence="1">
    <location>
        <begin position="69"/>
        <end position="259"/>
    </location>
</feature>
<feature type="compositionally biased region" description="Low complexity" evidence="2">
    <location>
        <begin position="1229"/>
        <end position="1238"/>
    </location>
</feature>
<feature type="compositionally biased region" description="Basic and acidic residues" evidence="2">
    <location>
        <begin position="1114"/>
        <end position="1143"/>
    </location>
</feature>
<feature type="region of interest" description="Disordered" evidence="2">
    <location>
        <begin position="965"/>
        <end position="1000"/>
    </location>
</feature>
<feature type="domain" description="Little elongation complex subunit 1 C-terminal" evidence="3">
    <location>
        <begin position="1605"/>
        <end position="1794"/>
    </location>
</feature>
<evidence type="ECO:0000259" key="3">
    <source>
        <dbReference type="Pfam" id="PF25817"/>
    </source>
</evidence>
<feature type="compositionally biased region" description="Basic and acidic residues" evidence="2">
    <location>
        <begin position="965"/>
        <end position="974"/>
    </location>
</feature>
<organism evidence="4 5">
    <name type="scientific">Scleropages formosus</name>
    <name type="common">Asian bonytongue</name>
    <name type="synonym">Osteoglossum formosum</name>
    <dbReference type="NCBI Taxonomy" id="113540"/>
    <lineage>
        <taxon>Eukaryota</taxon>
        <taxon>Metazoa</taxon>
        <taxon>Chordata</taxon>
        <taxon>Craniata</taxon>
        <taxon>Vertebrata</taxon>
        <taxon>Euteleostomi</taxon>
        <taxon>Actinopterygii</taxon>
        <taxon>Neopterygii</taxon>
        <taxon>Teleostei</taxon>
        <taxon>Osteoglossocephala</taxon>
        <taxon>Osteoglossomorpha</taxon>
        <taxon>Osteoglossiformes</taxon>
        <taxon>Osteoglossidae</taxon>
        <taxon>Scleropages</taxon>
    </lineage>
</organism>
<proteinExistence type="predicted"/>
<dbReference type="CTD" id="23379"/>
<dbReference type="Pfam" id="PF25817">
    <property type="entry name" value="ICE1_C"/>
    <property type="match status" value="1"/>
</dbReference>
<dbReference type="OrthoDB" id="2238957at2759"/>
<evidence type="ECO:0000256" key="1">
    <source>
        <dbReference type="SAM" id="Coils"/>
    </source>
</evidence>
<reference evidence="4" key="3">
    <citation type="submission" date="2025-09" db="UniProtKB">
        <authorList>
            <consortium name="Ensembl"/>
        </authorList>
    </citation>
    <scope>IDENTIFICATION</scope>
</reference>
<feature type="region of interest" description="Disordered" evidence="2">
    <location>
        <begin position="1096"/>
        <end position="1170"/>
    </location>
</feature>
<keyword evidence="1" id="KW-0175">Coiled coil</keyword>
<feature type="compositionally biased region" description="Basic and acidic residues" evidence="2">
    <location>
        <begin position="991"/>
        <end position="1000"/>
    </location>
</feature>
<feature type="compositionally biased region" description="Basic and acidic residues" evidence="2">
    <location>
        <begin position="1215"/>
        <end position="1227"/>
    </location>
</feature>
<dbReference type="KEGG" id="sfm:108940749"/>
<dbReference type="Ensembl" id="ENSSFOT00015005458.2">
    <property type="protein sequence ID" value="ENSSFOP00015005368.1"/>
    <property type="gene ID" value="ENSSFOG00015003528.2"/>
</dbReference>
<dbReference type="GeneID" id="108940749"/>
<feature type="region of interest" description="Disordered" evidence="2">
    <location>
        <begin position="1193"/>
        <end position="1241"/>
    </location>
</feature>
<feature type="compositionally biased region" description="Polar residues" evidence="2">
    <location>
        <begin position="1013"/>
        <end position="1026"/>
    </location>
</feature>
<evidence type="ECO:0000256" key="2">
    <source>
        <dbReference type="SAM" id="MobiDB-lite"/>
    </source>
</evidence>
<keyword evidence="5" id="KW-1185">Reference proteome</keyword>
<reference evidence="4 5" key="1">
    <citation type="submission" date="2019-04" db="EMBL/GenBank/DDBJ databases">
        <authorList>
            <consortium name="Wellcome Sanger Institute Data Sharing"/>
        </authorList>
    </citation>
    <scope>NUCLEOTIDE SEQUENCE [LARGE SCALE GENOMIC DNA]</scope>
</reference>
<dbReference type="PANTHER" id="PTHR11852">
    <property type="entry name" value="PLATELET-ACTIVATING FACTOR ACETYLHYDROLASE"/>
    <property type="match status" value="1"/>
</dbReference>
<name>A0A8C9R2C4_SCLFO</name>